<dbReference type="PRINTS" id="PR00411">
    <property type="entry name" value="PNDRDTASEI"/>
</dbReference>
<dbReference type="Gene3D" id="3.30.390.30">
    <property type="match status" value="1"/>
</dbReference>
<evidence type="ECO:0000259" key="5">
    <source>
        <dbReference type="Pfam" id="PF07992"/>
    </source>
</evidence>
<keyword evidence="6" id="KW-0560">Oxidoreductase</keyword>
<dbReference type="Pfam" id="PF02852">
    <property type="entry name" value="Pyr_redox_dim"/>
    <property type="match status" value="1"/>
</dbReference>
<accession>A0ABV7IA00</accession>
<dbReference type="SUPFAM" id="SSF55424">
    <property type="entry name" value="FAD/NAD-linked reductases, dimerisation (C-terminal) domain"/>
    <property type="match status" value="1"/>
</dbReference>
<comment type="cofactor">
    <cofactor evidence="1">
        <name>FAD</name>
        <dbReference type="ChEBI" id="CHEBI:57692"/>
    </cofactor>
</comment>
<dbReference type="InterPro" id="IPR023753">
    <property type="entry name" value="FAD/NAD-binding_dom"/>
</dbReference>
<comment type="caution">
    <text evidence="6">The sequence shown here is derived from an EMBL/GenBank/DDBJ whole genome shotgun (WGS) entry which is preliminary data.</text>
</comment>
<evidence type="ECO:0000256" key="1">
    <source>
        <dbReference type="ARBA" id="ARBA00001974"/>
    </source>
</evidence>
<dbReference type="InterPro" id="IPR016156">
    <property type="entry name" value="FAD/NAD-linked_Rdtase_dimer_sf"/>
</dbReference>
<dbReference type="EMBL" id="JBHRTE010000002">
    <property type="protein sequence ID" value="MFC3166456.1"/>
    <property type="molecule type" value="Genomic_DNA"/>
</dbReference>
<evidence type="ECO:0000259" key="4">
    <source>
        <dbReference type="Pfam" id="PF02852"/>
    </source>
</evidence>
<protein>
    <submittedName>
        <fullName evidence="6">Dihydrolipoyl dehydrogenase</fullName>
        <ecNumber evidence="6">1.8.1.4</ecNumber>
    </submittedName>
</protein>
<dbReference type="SUPFAM" id="SSF51905">
    <property type="entry name" value="FAD/NAD(P)-binding domain"/>
    <property type="match status" value="1"/>
</dbReference>
<evidence type="ECO:0000313" key="7">
    <source>
        <dbReference type="Proteomes" id="UP001595557"/>
    </source>
</evidence>
<feature type="domain" description="Pyridine nucleotide-disulphide oxidoreductase dimerisation" evidence="4">
    <location>
        <begin position="346"/>
        <end position="444"/>
    </location>
</feature>
<dbReference type="NCBIfam" id="NF004939">
    <property type="entry name" value="PRK06292.1-1"/>
    <property type="match status" value="1"/>
</dbReference>
<dbReference type="GO" id="GO:0004148">
    <property type="term" value="F:dihydrolipoyl dehydrogenase (NADH) activity"/>
    <property type="evidence" value="ECO:0007669"/>
    <property type="project" value="UniProtKB-EC"/>
</dbReference>
<name>A0ABV7IA00_9RHOB</name>
<gene>
    <name evidence="6" type="ORF">ACFOD7_00145</name>
</gene>
<dbReference type="Proteomes" id="UP001595557">
    <property type="component" value="Unassembled WGS sequence"/>
</dbReference>
<dbReference type="InterPro" id="IPR004099">
    <property type="entry name" value="Pyr_nucl-diS_OxRdtase_dimer"/>
</dbReference>
<keyword evidence="3" id="KW-0274">FAD</keyword>
<dbReference type="InterPro" id="IPR036188">
    <property type="entry name" value="FAD/NAD-bd_sf"/>
</dbReference>
<dbReference type="Pfam" id="PF07992">
    <property type="entry name" value="Pyr_redox_2"/>
    <property type="match status" value="1"/>
</dbReference>
<feature type="domain" description="FAD/NAD(P)-binding" evidence="5">
    <location>
        <begin position="11"/>
        <end position="310"/>
    </location>
</feature>
<evidence type="ECO:0000256" key="2">
    <source>
        <dbReference type="ARBA" id="ARBA00022630"/>
    </source>
</evidence>
<proteinExistence type="predicted"/>
<evidence type="ECO:0000313" key="6">
    <source>
        <dbReference type="EMBL" id="MFC3166456.1"/>
    </source>
</evidence>
<evidence type="ECO:0000256" key="3">
    <source>
        <dbReference type="ARBA" id="ARBA00022827"/>
    </source>
</evidence>
<dbReference type="PRINTS" id="PR00368">
    <property type="entry name" value="FADPNR"/>
</dbReference>
<dbReference type="PANTHER" id="PTHR43014">
    <property type="entry name" value="MERCURIC REDUCTASE"/>
    <property type="match status" value="1"/>
</dbReference>
<reference evidence="7" key="1">
    <citation type="journal article" date="2019" name="Int. J. Syst. Evol. Microbiol.">
        <title>The Global Catalogue of Microorganisms (GCM) 10K type strain sequencing project: providing services to taxonomists for standard genome sequencing and annotation.</title>
        <authorList>
            <consortium name="The Broad Institute Genomics Platform"/>
            <consortium name="The Broad Institute Genome Sequencing Center for Infectious Disease"/>
            <person name="Wu L."/>
            <person name="Ma J."/>
        </authorList>
    </citation>
    <scope>NUCLEOTIDE SEQUENCE [LARGE SCALE GENOMIC DNA]</scope>
    <source>
        <strain evidence="7">KCTC 52239</strain>
    </source>
</reference>
<keyword evidence="2" id="KW-0285">Flavoprotein</keyword>
<keyword evidence="7" id="KW-1185">Reference proteome</keyword>
<dbReference type="RefSeq" id="WP_207466883.1">
    <property type="nucleotide sequence ID" value="NZ_JAFNAW010000011.1"/>
</dbReference>
<dbReference type="Gene3D" id="3.50.50.60">
    <property type="entry name" value="FAD/NAD(P)-binding domain"/>
    <property type="match status" value="2"/>
</dbReference>
<dbReference type="PANTHER" id="PTHR43014:SF4">
    <property type="entry name" value="PYRIDINE NUCLEOTIDE-DISULFIDE OXIDOREDUCTASE RCLA-RELATED"/>
    <property type="match status" value="1"/>
</dbReference>
<sequence length="466" mass="49129">MTETTPDLTCDVAIIGAGTAGLAAERAARAAGARTLLIDDGFAGTLCATAGCMPSKLLIAAARAHADLDRARAMGIDIPPARVDGRKVMARVRAERDRFVQATRQSYADLPEGTCLDARARFVAPNRLQLDDGRHVDARTVVIATGSTPVIPKPYRDLGARLLTNESVFELEDLPQSLAVIGAGPLGAELAQAIGRLGVRVVLFDNGDRLAGIRCDKVHDAYRAIYAADVTLRLGCKPEPTATDNGIRLRWDGETEDFDYVLVATGRAPALKDLNLQATGLDLDNKGVPQLDRKTMRCGDSAIFMAGDADGDAPVLHEALIDGNIAGTNAARCPEVEPRDRPTLFTMTFTDPPIAAIGAPPDKCALNAHGDYSDQGRARVEHKAKGMLRLGADESGTLIGADLAVPGGDHMAHLLVAAIMAGATASDLLRTPFYHPTLEEGLKPALRDLCGQANLTTGDNSNPPGA</sequence>
<organism evidence="6 7">
    <name type="scientific">Paracoccus fontiphilus</name>
    <dbReference type="NCBI Taxonomy" id="1815556"/>
    <lineage>
        <taxon>Bacteria</taxon>
        <taxon>Pseudomonadati</taxon>
        <taxon>Pseudomonadota</taxon>
        <taxon>Alphaproteobacteria</taxon>
        <taxon>Rhodobacterales</taxon>
        <taxon>Paracoccaceae</taxon>
        <taxon>Paracoccus</taxon>
    </lineage>
</organism>
<dbReference type="EC" id="1.8.1.4" evidence="6"/>